<name>A0A0E1NTP7_YERPA</name>
<dbReference type="EMBL" id="CP000308">
    <property type="protein sequence ID" value="ABG15070.1"/>
    <property type="molecule type" value="Genomic_DNA"/>
</dbReference>
<evidence type="ECO:0000256" key="1">
    <source>
        <dbReference type="SAM" id="Phobius"/>
    </source>
</evidence>
<reference evidence="2 3" key="1">
    <citation type="journal article" date="2006" name="J. Bacteriol.">
        <title>Complete genome sequence of Yersinia pestis strains Antiqua and Nepal516: evidence of gene reduction in an emerging pathogen.</title>
        <authorList>
            <person name="Chain P.S."/>
            <person name="Hu P."/>
            <person name="Malfatti S.A."/>
            <person name="Radnedge L."/>
            <person name="Larimer F."/>
            <person name="Vergez L.M."/>
            <person name="Worsham P."/>
            <person name="Chu M.C."/>
            <person name="Andersen G.L."/>
        </authorList>
    </citation>
    <scope>NUCLEOTIDE SEQUENCE [LARGE SCALE GENOMIC DNA]</scope>
    <source>
        <strain evidence="2 3">Antiqua</strain>
    </source>
</reference>
<feature type="transmembrane region" description="Helical" evidence="1">
    <location>
        <begin position="23"/>
        <end position="44"/>
    </location>
</feature>
<dbReference type="SUPFAM" id="SSF53300">
    <property type="entry name" value="vWA-like"/>
    <property type="match status" value="1"/>
</dbReference>
<evidence type="ECO:0000313" key="3">
    <source>
        <dbReference type="Proteomes" id="UP000001971"/>
    </source>
</evidence>
<dbReference type="KEGG" id="ypa:YPA_3108"/>
<proteinExistence type="predicted"/>
<dbReference type="PATRIC" id="fig|360102.15.peg.1816"/>
<organism evidence="2 3">
    <name type="scientific">Yersinia pestis bv. Antiqua (strain Antiqua)</name>
    <dbReference type="NCBI Taxonomy" id="360102"/>
    <lineage>
        <taxon>Bacteria</taxon>
        <taxon>Pseudomonadati</taxon>
        <taxon>Pseudomonadota</taxon>
        <taxon>Gammaproteobacteria</taxon>
        <taxon>Enterobacterales</taxon>
        <taxon>Yersiniaceae</taxon>
        <taxon>Yersinia</taxon>
    </lineage>
</organism>
<keyword evidence="1" id="KW-1133">Transmembrane helix</keyword>
<dbReference type="AlphaFoldDB" id="A0A0E1NTP7"/>
<dbReference type="Gene3D" id="3.40.50.410">
    <property type="entry name" value="von Willebrand factor, type A domain"/>
    <property type="match status" value="1"/>
</dbReference>
<dbReference type="InterPro" id="IPR036465">
    <property type="entry name" value="vWFA_dom_sf"/>
</dbReference>
<dbReference type="GeneID" id="57973943"/>
<keyword evidence="1" id="KW-0472">Membrane</keyword>
<dbReference type="RefSeq" id="WP_002212169.1">
    <property type="nucleotide sequence ID" value="NC_008150.1"/>
</dbReference>
<gene>
    <name evidence="2" type="ordered locus">YPA_3108</name>
</gene>
<keyword evidence="1" id="KW-0812">Transmembrane</keyword>
<dbReference type="Proteomes" id="UP000001971">
    <property type="component" value="Chromosome"/>
</dbReference>
<protein>
    <submittedName>
        <fullName evidence="2">Putative membrane protein</fullName>
    </submittedName>
</protein>
<dbReference type="HOGENOM" id="CLU_044852_0_0_6"/>
<accession>A0A0E1NTP7</accession>
<evidence type="ECO:0000313" key="2">
    <source>
        <dbReference type="EMBL" id="ABG15070.1"/>
    </source>
</evidence>
<sequence>MQKKTMITFILEKYEFFIKNRQGAILLSFMALIPVFIGLIFLSFEFSHFIQKRAKLSDALEQASLALSTENNYRNDRASNNRNNYLVTSYAQSYLPSERFSQPRVVNTYNESLGYTEYNASLQMNYQLALLNSYLKQTPSPTWDVNENGAARKYLSSIAEPIDVVFVTDFSGSMDLPFGDIERNNRITKLDELKAIFVKLNNRIFSNDGINTIGFVPFSWGTKRISANGQVSSTYCHFPYSPKKIDGNGHYLQRYTASNLKNIPGLDNLSGIDNLAYGQLDEDKHHAILSEIEKKHRDNEIPTKTRDQAKNFLDKAYKVNQISTITKIVEEHIDYKETINSIDRNGETIDIPMDDILDPFFCLKETNAKSLNFDPNSKGDINEILNMKAEGGTLASSGILVGNKMLTESQNNNKLMIILSDGDDNTQKMSSPHDQKAGIINITQKLITEGMCQKIKDNGIKMVFIGIGYVPDNNIIDWEKDCVGTGNFYLAKNAHELEISIERALVVDDEVGRNIPKS</sequence>